<proteinExistence type="predicted"/>
<evidence type="ECO:0000313" key="1">
    <source>
        <dbReference type="EMBL" id="CAG6630345.1"/>
    </source>
</evidence>
<dbReference type="EMBL" id="HBUF01073317">
    <property type="protein sequence ID" value="CAG6630345.1"/>
    <property type="molecule type" value="Transcribed_RNA"/>
</dbReference>
<name>A0A8D8QF28_9HEMI</name>
<organism evidence="1">
    <name type="scientific">Cacopsylla melanoneura</name>
    <dbReference type="NCBI Taxonomy" id="428564"/>
    <lineage>
        <taxon>Eukaryota</taxon>
        <taxon>Metazoa</taxon>
        <taxon>Ecdysozoa</taxon>
        <taxon>Arthropoda</taxon>
        <taxon>Hexapoda</taxon>
        <taxon>Insecta</taxon>
        <taxon>Pterygota</taxon>
        <taxon>Neoptera</taxon>
        <taxon>Paraneoptera</taxon>
        <taxon>Hemiptera</taxon>
        <taxon>Sternorrhyncha</taxon>
        <taxon>Psylloidea</taxon>
        <taxon>Psyllidae</taxon>
        <taxon>Psyllinae</taxon>
        <taxon>Cacopsylla</taxon>
    </lineage>
</organism>
<dbReference type="EMBL" id="HBUF01073316">
    <property type="protein sequence ID" value="CAG6630343.1"/>
    <property type="molecule type" value="Transcribed_RNA"/>
</dbReference>
<protein>
    <submittedName>
        <fullName evidence="1">Uncharacterized protein</fullName>
    </submittedName>
</protein>
<reference evidence="1" key="1">
    <citation type="submission" date="2021-05" db="EMBL/GenBank/DDBJ databases">
        <authorList>
            <person name="Alioto T."/>
            <person name="Alioto T."/>
            <person name="Gomez Garrido J."/>
        </authorList>
    </citation>
    <scope>NUCLEOTIDE SEQUENCE</scope>
</reference>
<sequence>MFLDLSIDICDSFIQFSFRVRCETSLTCQWDGRRSVETGLSVVEGNRHCRTCWRHEEARGCTRCRHQDETWCGRARSCGHFEFPENVGLELCSCRNRYFPRNLTWTSSLFRMSIIY</sequence>
<dbReference type="AlphaFoldDB" id="A0A8D8QF28"/>
<accession>A0A8D8QF28</accession>